<sequence>MEEKPGERHLFRTSDVTSPMMLMPDCLSCLEADNSTDTCLYNSAHFSTDFSYYVLECQGPDVPRAYLFSTWSNQLVNVDNYVTAGARGQRAAADTTFPRDFGGRRAVHLPRAAPASPGLRGDDSPPPLVLQK</sequence>
<dbReference type="Pfam" id="PF00930">
    <property type="entry name" value="DPPIV_N"/>
    <property type="match status" value="1"/>
</dbReference>
<dbReference type="EMBL" id="JACEEZ010020986">
    <property type="protein sequence ID" value="KAG0713883.1"/>
    <property type="molecule type" value="Genomic_DNA"/>
</dbReference>
<dbReference type="InterPro" id="IPR002469">
    <property type="entry name" value="Peptidase_S9B_N"/>
</dbReference>
<dbReference type="Proteomes" id="UP000770661">
    <property type="component" value="Unassembled WGS sequence"/>
</dbReference>
<feature type="region of interest" description="Disordered" evidence="1">
    <location>
        <begin position="110"/>
        <end position="132"/>
    </location>
</feature>
<protein>
    <recommendedName>
        <fullName evidence="2">Dipeptidylpeptidase IV N-terminal domain-containing protein</fullName>
    </recommendedName>
</protein>
<comment type="caution">
    <text evidence="3">The sequence shown here is derived from an EMBL/GenBank/DDBJ whole genome shotgun (WGS) entry which is preliminary data.</text>
</comment>
<dbReference type="Gene3D" id="2.140.10.30">
    <property type="entry name" value="Dipeptidylpeptidase IV, N-terminal domain"/>
    <property type="match status" value="1"/>
</dbReference>
<accession>A0A8J5BZY2</accession>
<evidence type="ECO:0000256" key="1">
    <source>
        <dbReference type="SAM" id="MobiDB-lite"/>
    </source>
</evidence>
<dbReference type="OrthoDB" id="16520at2759"/>
<reference evidence="3" key="1">
    <citation type="submission" date="2020-07" db="EMBL/GenBank/DDBJ databases">
        <title>The High-quality genome of the commercially important snow crab, Chionoecetes opilio.</title>
        <authorList>
            <person name="Jeong J.-H."/>
            <person name="Ryu S."/>
        </authorList>
    </citation>
    <scope>NUCLEOTIDE SEQUENCE</scope>
    <source>
        <strain evidence="3">MADBK_172401_WGS</strain>
        <tissue evidence="3">Digestive gland</tissue>
    </source>
</reference>
<proteinExistence type="predicted"/>
<evidence type="ECO:0000313" key="3">
    <source>
        <dbReference type="EMBL" id="KAG0713883.1"/>
    </source>
</evidence>
<evidence type="ECO:0000259" key="2">
    <source>
        <dbReference type="Pfam" id="PF00930"/>
    </source>
</evidence>
<name>A0A8J5BZY2_CHIOP</name>
<dbReference type="GO" id="GO:0006508">
    <property type="term" value="P:proteolysis"/>
    <property type="evidence" value="ECO:0007669"/>
    <property type="project" value="InterPro"/>
</dbReference>
<evidence type="ECO:0000313" key="4">
    <source>
        <dbReference type="Proteomes" id="UP000770661"/>
    </source>
</evidence>
<gene>
    <name evidence="3" type="ORF">GWK47_015202</name>
</gene>
<feature type="domain" description="Dipeptidylpeptidase IV N-terminal" evidence="2">
    <location>
        <begin position="2"/>
        <end position="63"/>
    </location>
</feature>
<keyword evidence="4" id="KW-1185">Reference proteome</keyword>
<dbReference type="AlphaFoldDB" id="A0A8J5BZY2"/>
<organism evidence="3 4">
    <name type="scientific">Chionoecetes opilio</name>
    <name type="common">Atlantic snow crab</name>
    <name type="synonym">Cancer opilio</name>
    <dbReference type="NCBI Taxonomy" id="41210"/>
    <lineage>
        <taxon>Eukaryota</taxon>
        <taxon>Metazoa</taxon>
        <taxon>Ecdysozoa</taxon>
        <taxon>Arthropoda</taxon>
        <taxon>Crustacea</taxon>
        <taxon>Multicrustacea</taxon>
        <taxon>Malacostraca</taxon>
        <taxon>Eumalacostraca</taxon>
        <taxon>Eucarida</taxon>
        <taxon>Decapoda</taxon>
        <taxon>Pleocyemata</taxon>
        <taxon>Brachyura</taxon>
        <taxon>Eubrachyura</taxon>
        <taxon>Majoidea</taxon>
        <taxon>Majidae</taxon>
        <taxon>Chionoecetes</taxon>
    </lineage>
</organism>